<dbReference type="PANTHER" id="PTHR36054">
    <property type="entry name" value="PROTEIN SICKLE"/>
    <property type="match status" value="1"/>
</dbReference>
<accession>B6SNY8</accession>
<feature type="region of interest" description="Disordered" evidence="1">
    <location>
        <begin position="1"/>
        <end position="113"/>
    </location>
</feature>
<name>B6SNY8_MAIZE</name>
<organism evidence="2">
    <name type="scientific">Zea mays</name>
    <name type="common">Maize</name>
    <dbReference type="NCBI Taxonomy" id="4577"/>
    <lineage>
        <taxon>Eukaryota</taxon>
        <taxon>Viridiplantae</taxon>
        <taxon>Streptophyta</taxon>
        <taxon>Embryophyta</taxon>
        <taxon>Tracheophyta</taxon>
        <taxon>Spermatophyta</taxon>
        <taxon>Magnoliopsida</taxon>
        <taxon>Liliopsida</taxon>
        <taxon>Poales</taxon>
        <taxon>Poaceae</taxon>
        <taxon>PACMAD clade</taxon>
        <taxon>Panicoideae</taxon>
        <taxon>Andropogonodae</taxon>
        <taxon>Andropogoneae</taxon>
        <taxon>Tripsacinae</taxon>
        <taxon>Zea</taxon>
    </lineage>
</organism>
<feature type="compositionally biased region" description="Basic and acidic residues" evidence="1">
    <location>
        <begin position="1"/>
        <end position="20"/>
    </location>
</feature>
<protein>
    <submittedName>
        <fullName evidence="2">Uncharacterized protein</fullName>
    </submittedName>
</protein>
<dbReference type="PANTHER" id="PTHR36054:SF2">
    <property type="entry name" value="PROTEIN SICKLE"/>
    <property type="match status" value="1"/>
</dbReference>
<dbReference type="GO" id="GO:0035196">
    <property type="term" value="P:miRNA processing"/>
    <property type="evidence" value="ECO:0007669"/>
    <property type="project" value="InterPro"/>
</dbReference>
<proteinExistence type="evidence at transcript level"/>
<dbReference type="InterPro" id="IPR039292">
    <property type="entry name" value="SICKLE"/>
</dbReference>
<dbReference type="ExpressionAtlas" id="B6SNY8">
    <property type="expression patterns" value="baseline and differential"/>
</dbReference>
<evidence type="ECO:0000256" key="1">
    <source>
        <dbReference type="SAM" id="MobiDB-lite"/>
    </source>
</evidence>
<reference evidence="2" key="1">
    <citation type="journal article" date="2009" name="Plant Mol. Biol.">
        <title>Insights into corn genes derived from large-scale cDNA sequencing.</title>
        <authorList>
            <person name="Alexandrov N.N."/>
            <person name="Brover V.V."/>
            <person name="Freidin S."/>
            <person name="Troukhan M.E."/>
            <person name="Tatarinova T.V."/>
            <person name="Zhang H."/>
            <person name="Swaller T.J."/>
            <person name="Lu Y.P."/>
            <person name="Bouck J."/>
            <person name="Flavell R.B."/>
            <person name="Feldmann K.A."/>
        </authorList>
    </citation>
    <scope>NUCLEOTIDE SEQUENCE</scope>
</reference>
<dbReference type="EMBL" id="EU954453">
    <property type="protein sequence ID" value="ACG26571.1"/>
    <property type="molecule type" value="mRNA"/>
</dbReference>
<feature type="compositionally biased region" description="Low complexity" evidence="1">
    <location>
        <begin position="21"/>
        <end position="31"/>
    </location>
</feature>
<feature type="compositionally biased region" description="Low complexity" evidence="1">
    <location>
        <begin position="71"/>
        <end position="82"/>
    </location>
</feature>
<dbReference type="AlphaFoldDB" id="B6SNY8"/>
<sequence length="113" mass="11898">MDGGEHEAEESSYKRRERLLALRSAANASPAGTPPPTAAGSILPDPDLPGDEAASVCPTPPQRFDYYTNPAAAFTSSSGGATNPTWSHKRKSPPACYAPPPPAYGPYYPTSTY</sequence>
<dbReference type="GO" id="GO:0000398">
    <property type="term" value="P:mRNA splicing, via spliceosome"/>
    <property type="evidence" value="ECO:0007669"/>
    <property type="project" value="InterPro"/>
</dbReference>
<evidence type="ECO:0000313" key="2">
    <source>
        <dbReference type="EMBL" id="ACG26571.1"/>
    </source>
</evidence>